<dbReference type="InterPro" id="IPR015315">
    <property type="entry name" value="DUF1963"/>
</dbReference>
<dbReference type="InterPro" id="IPR035948">
    <property type="entry name" value="YwqG-like_sf"/>
</dbReference>
<evidence type="ECO:0000313" key="2">
    <source>
        <dbReference type="Proteomes" id="UP001470230"/>
    </source>
</evidence>
<sequence length="227" mass="25865">MERYKKTCYIPVVKHSDSSNPRVSNFGGVAPYLPINGPIFCDCGDKLQTVFSFHIPSIPDEMKKLFPSDHECVVVGNTCNSCHIHQEVKCYSDEQIDQLVYDDVPSKRNVFNEPRTVTEWKESFMYPYGVNEAGFELPEKDSFNQEELLFIDEFLHEKNYGNKDLKTYLGGYPCFAQGDDRPNGHVLLLEIEESEASTNLWGDCGTAQVWMTTGSDFGSFIMQYNCS</sequence>
<dbReference type="Pfam" id="PF09234">
    <property type="entry name" value="DUF1963"/>
    <property type="match status" value="1"/>
</dbReference>
<dbReference type="Gene3D" id="2.30.320.10">
    <property type="entry name" value="YwqG-like"/>
    <property type="match status" value="1"/>
</dbReference>
<reference evidence="1 2" key="1">
    <citation type="submission" date="2024-04" db="EMBL/GenBank/DDBJ databases">
        <title>Tritrichomonas musculus Genome.</title>
        <authorList>
            <person name="Alves-Ferreira E."/>
            <person name="Grigg M."/>
            <person name="Lorenzi H."/>
            <person name="Galac M."/>
        </authorList>
    </citation>
    <scope>NUCLEOTIDE SEQUENCE [LARGE SCALE GENOMIC DNA]</scope>
    <source>
        <strain evidence="1 2">EAF2021</strain>
    </source>
</reference>
<protein>
    <recommendedName>
        <fullName evidence="3">DUF1963 domain-containing protein</fullName>
    </recommendedName>
</protein>
<accession>A0ABR2KP89</accession>
<organism evidence="1 2">
    <name type="scientific">Tritrichomonas musculus</name>
    <dbReference type="NCBI Taxonomy" id="1915356"/>
    <lineage>
        <taxon>Eukaryota</taxon>
        <taxon>Metamonada</taxon>
        <taxon>Parabasalia</taxon>
        <taxon>Tritrichomonadida</taxon>
        <taxon>Tritrichomonadidae</taxon>
        <taxon>Tritrichomonas</taxon>
    </lineage>
</organism>
<dbReference type="Proteomes" id="UP001470230">
    <property type="component" value="Unassembled WGS sequence"/>
</dbReference>
<gene>
    <name evidence="1" type="ORF">M9Y10_030182</name>
</gene>
<evidence type="ECO:0008006" key="3">
    <source>
        <dbReference type="Google" id="ProtNLM"/>
    </source>
</evidence>
<keyword evidence="2" id="KW-1185">Reference proteome</keyword>
<proteinExistence type="predicted"/>
<dbReference type="EMBL" id="JAPFFF010000004">
    <property type="protein sequence ID" value="KAK8892930.1"/>
    <property type="molecule type" value="Genomic_DNA"/>
</dbReference>
<comment type="caution">
    <text evidence="1">The sequence shown here is derived from an EMBL/GenBank/DDBJ whole genome shotgun (WGS) entry which is preliminary data.</text>
</comment>
<dbReference type="SUPFAM" id="SSF103032">
    <property type="entry name" value="Hypothetical protein YwqG"/>
    <property type="match status" value="1"/>
</dbReference>
<evidence type="ECO:0000313" key="1">
    <source>
        <dbReference type="EMBL" id="KAK8892930.1"/>
    </source>
</evidence>
<name>A0ABR2KP89_9EUKA</name>